<name>A0ABU1FI17_9MICO</name>
<dbReference type="InterPro" id="IPR000515">
    <property type="entry name" value="MetI-like"/>
</dbReference>
<feature type="transmembrane region" description="Helical" evidence="7">
    <location>
        <begin position="303"/>
        <end position="324"/>
    </location>
</feature>
<comment type="caution">
    <text evidence="10">The sequence shown here is derived from an EMBL/GenBank/DDBJ whole genome shotgun (WGS) entry which is preliminary data.</text>
</comment>
<dbReference type="InterPro" id="IPR051393">
    <property type="entry name" value="ABC_transporter_permease"/>
</dbReference>
<feature type="transmembrane region" description="Helical" evidence="7">
    <location>
        <begin position="109"/>
        <end position="130"/>
    </location>
</feature>
<dbReference type="RefSeq" id="WP_310519650.1">
    <property type="nucleotide sequence ID" value="NZ_BAABBS010000004.1"/>
</dbReference>
<evidence type="ECO:0000256" key="7">
    <source>
        <dbReference type="RuleBase" id="RU363032"/>
    </source>
</evidence>
<evidence type="ECO:0000259" key="9">
    <source>
        <dbReference type="PROSITE" id="PS50928"/>
    </source>
</evidence>
<evidence type="ECO:0000313" key="10">
    <source>
        <dbReference type="EMBL" id="MDR5690982.1"/>
    </source>
</evidence>
<feature type="region of interest" description="Disordered" evidence="8">
    <location>
        <begin position="1"/>
        <end position="38"/>
    </location>
</feature>
<keyword evidence="11" id="KW-1185">Reference proteome</keyword>
<feature type="transmembrane region" description="Helical" evidence="7">
    <location>
        <begin position="151"/>
        <end position="174"/>
    </location>
</feature>
<evidence type="ECO:0000313" key="11">
    <source>
        <dbReference type="Proteomes" id="UP001260072"/>
    </source>
</evidence>
<keyword evidence="5 7" id="KW-1133">Transmembrane helix</keyword>
<dbReference type="SUPFAM" id="SSF161098">
    <property type="entry name" value="MetI-like"/>
    <property type="match status" value="1"/>
</dbReference>
<evidence type="ECO:0000256" key="2">
    <source>
        <dbReference type="ARBA" id="ARBA00022448"/>
    </source>
</evidence>
<dbReference type="PANTHER" id="PTHR30193">
    <property type="entry name" value="ABC TRANSPORTER PERMEASE PROTEIN"/>
    <property type="match status" value="1"/>
</dbReference>
<dbReference type="PANTHER" id="PTHR30193:SF1">
    <property type="entry name" value="ABC TRANSPORTER PERMEASE PROTEIN YESP-RELATED"/>
    <property type="match status" value="1"/>
</dbReference>
<evidence type="ECO:0000256" key="3">
    <source>
        <dbReference type="ARBA" id="ARBA00022475"/>
    </source>
</evidence>
<comment type="similarity">
    <text evidence="7">Belongs to the binding-protein-dependent transport system permease family.</text>
</comment>
<feature type="transmembrane region" description="Helical" evidence="7">
    <location>
        <begin position="194"/>
        <end position="214"/>
    </location>
</feature>
<evidence type="ECO:0000256" key="8">
    <source>
        <dbReference type="SAM" id="MobiDB-lite"/>
    </source>
</evidence>
<feature type="domain" description="ABC transmembrane type-1" evidence="9">
    <location>
        <begin position="105"/>
        <end position="321"/>
    </location>
</feature>
<dbReference type="Proteomes" id="UP001260072">
    <property type="component" value="Unassembled WGS sequence"/>
</dbReference>
<dbReference type="SUPFAM" id="SSF160964">
    <property type="entry name" value="MalF N-terminal region-like"/>
    <property type="match status" value="1"/>
</dbReference>
<evidence type="ECO:0000256" key="4">
    <source>
        <dbReference type="ARBA" id="ARBA00022692"/>
    </source>
</evidence>
<reference evidence="11" key="1">
    <citation type="submission" date="2023-07" db="EMBL/GenBank/DDBJ databases">
        <title>Description of three actinobacteria isolated from air of manufacturing shop in a pharmaceutical factory.</title>
        <authorList>
            <person name="Zhang D.-F."/>
        </authorList>
    </citation>
    <scope>NUCLEOTIDE SEQUENCE [LARGE SCALE GENOMIC DNA]</scope>
    <source>
        <strain evidence="11">CCTCC AB 2011122</strain>
    </source>
</reference>
<comment type="subcellular location">
    <subcellularLocation>
        <location evidence="1 7">Cell membrane</location>
        <topology evidence="1 7">Multi-pass membrane protein</topology>
    </subcellularLocation>
</comment>
<dbReference type="Pfam" id="PF00528">
    <property type="entry name" value="BPD_transp_1"/>
    <property type="match status" value="1"/>
</dbReference>
<sequence>MTTATRPGGISSQPDDSKPPVGGARVAPPTGAAPRNRARARRRNLLSALLFLSPWMIGFLVFTAWPMIYSAYLSLTDYDVINNPEFVGIENYVAMASDEKLLLALGNTAFFALLQVPLYVVVSLGLALLLDRAGRASGFYRTVFFLPKMTPPVAVGVLFLLLFNGSNGIVNGALGLVGIDGPSWTTDPNWVKPGLVLMSLWTVGASVIILLAALRNVPKELYESAQLDGAGFWRQATSVTLPMISPALFFIIVVNTIAALQTFDEAYTAFFGAGNSTYSNDAALFYVIYLFQQAFEFLNMGYASAMAWLLFLVIMVITAIQLVVSRRLVYYEGDR</sequence>
<keyword evidence="2 7" id="KW-0813">Transport</keyword>
<feature type="compositionally biased region" description="Polar residues" evidence="8">
    <location>
        <begin position="1"/>
        <end position="14"/>
    </location>
</feature>
<dbReference type="CDD" id="cd06261">
    <property type="entry name" value="TM_PBP2"/>
    <property type="match status" value="1"/>
</dbReference>
<proteinExistence type="inferred from homology"/>
<accession>A0ABU1FI17</accession>
<feature type="transmembrane region" description="Helical" evidence="7">
    <location>
        <begin position="243"/>
        <end position="263"/>
    </location>
</feature>
<keyword evidence="3" id="KW-1003">Cell membrane</keyword>
<dbReference type="PROSITE" id="PS50928">
    <property type="entry name" value="ABC_TM1"/>
    <property type="match status" value="1"/>
</dbReference>
<dbReference type="InterPro" id="IPR035906">
    <property type="entry name" value="MetI-like_sf"/>
</dbReference>
<dbReference type="Gene3D" id="1.10.3720.10">
    <property type="entry name" value="MetI-like"/>
    <property type="match status" value="1"/>
</dbReference>
<evidence type="ECO:0000256" key="5">
    <source>
        <dbReference type="ARBA" id="ARBA00022989"/>
    </source>
</evidence>
<keyword evidence="6 7" id="KW-0472">Membrane</keyword>
<keyword evidence="4 7" id="KW-0812">Transmembrane</keyword>
<evidence type="ECO:0000256" key="1">
    <source>
        <dbReference type="ARBA" id="ARBA00004651"/>
    </source>
</evidence>
<dbReference type="EMBL" id="JAVKGS010000001">
    <property type="protein sequence ID" value="MDR5690982.1"/>
    <property type="molecule type" value="Genomic_DNA"/>
</dbReference>
<gene>
    <name evidence="10" type="ORF">RH861_02785</name>
</gene>
<protein>
    <submittedName>
        <fullName evidence="10">Sugar ABC transporter permease</fullName>
    </submittedName>
</protein>
<organism evidence="10 11">
    <name type="scientific">Agromyces indicus</name>
    <dbReference type="NCBI Taxonomy" id="758919"/>
    <lineage>
        <taxon>Bacteria</taxon>
        <taxon>Bacillati</taxon>
        <taxon>Actinomycetota</taxon>
        <taxon>Actinomycetes</taxon>
        <taxon>Micrococcales</taxon>
        <taxon>Microbacteriaceae</taxon>
        <taxon>Agromyces</taxon>
    </lineage>
</organism>
<feature type="transmembrane region" description="Helical" evidence="7">
    <location>
        <begin position="45"/>
        <end position="68"/>
    </location>
</feature>
<evidence type="ECO:0000256" key="6">
    <source>
        <dbReference type="ARBA" id="ARBA00023136"/>
    </source>
</evidence>